<organism evidence="2 3">
    <name type="scientific">Noviherbaspirillum aridicola</name>
    <dbReference type="NCBI Taxonomy" id="2849687"/>
    <lineage>
        <taxon>Bacteria</taxon>
        <taxon>Pseudomonadati</taxon>
        <taxon>Pseudomonadota</taxon>
        <taxon>Betaproteobacteria</taxon>
        <taxon>Burkholderiales</taxon>
        <taxon>Oxalobacteraceae</taxon>
        <taxon>Noviherbaspirillum</taxon>
    </lineage>
</organism>
<sequence length="304" mass="34005">MKLFYYKDRRGNFGDDLNPWIWNALAPELFDDDDSTVLVGIGTLINSKAPARPRKVVFGSGVGYHRPPRIDHKWKFYCVRGPRSAQCLGLDRSMAISDPAVLLTRMPIPAPTPGAFVSYMPHHASLRHADWRGLCEKAGLRYLDPADDVAQTVARIRQSRLVIAEAMHAAIVADAFRVPWIAVSCYDHILDFKWSDWCESLGMSYRPLQLPRIWDGAHIAAQARQAGPGKRFKGYLRQGLRRAGLSRAAAPPVPNAGEVEESVVRGLAWVAEQGEARLSRDGAHQEAVTRLLESLDCLKRDCRR</sequence>
<accession>A0ABQ4Q722</accession>
<dbReference type="InterPro" id="IPR007345">
    <property type="entry name" value="Polysacch_pyruvyl_Trfase"/>
</dbReference>
<dbReference type="Proteomes" id="UP000887222">
    <property type="component" value="Unassembled WGS sequence"/>
</dbReference>
<evidence type="ECO:0000313" key="3">
    <source>
        <dbReference type="Proteomes" id="UP000887222"/>
    </source>
</evidence>
<evidence type="ECO:0000313" key="2">
    <source>
        <dbReference type="EMBL" id="GIZ52847.1"/>
    </source>
</evidence>
<dbReference type="RefSeq" id="WP_220809265.1">
    <property type="nucleotide sequence ID" value="NZ_BPMK01000012.1"/>
</dbReference>
<proteinExistence type="predicted"/>
<evidence type="ECO:0000259" key="1">
    <source>
        <dbReference type="Pfam" id="PF04230"/>
    </source>
</evidence>
<reference evidence="2 3" key="1">
    <citation type="journal article" date="2022" name="Int. J. Syst. Evol. Microbiol.">
        <title>Noviherbaspirillum aridicola sp. nov., isolated from an arid soil in Pakistan.</title>
        <authorList>
            <person name="Khan I.U."/>
            <person name="Saqib M."/>
            <person name="Amin A."/>
            <person name="Hussain F."/>
            <person name="Li L."/>
            <person name="Liu Y.H."/>
            <person name="Fang B.Z."/>
            <person name="Ahmed I."/>
            <person name="Li W.J."/>
        </authorList>
    </citation>
    <scope>NUCLEOTIDE SEQUENCE [LARGE SCALE GENOMIC DNA]</scope>
    <source>
        <strain evidence="2 3">NCCP-691</strain>
    </source>
</reference>
<dbReference type="EMBL" id="BPMK01000012">
    <property type="protein sequence ID" value="GIZ52847.1"/>
    <property type="molecule type" value="Genomic_DNA"/>
</dbReference>
<keyword evidence="3" id="KW-1185">Reference proteome</keyword>
<feature type="domain" description="Polysaccharide pyruvyl transferase" evidence="1">
    <location>
        <begin position="38"/>
        <end position="185"/>
    </location>
</feature>
<gene>
    <name evidence="2" type="primary">exoV</name>
    <name evidence="2" type="ORF">NCCP691_28610</name>
</gene>
<comment type="caution">
    <text evidence="2">The sequence shown here is derived from an EMBL/GenBank/DDBJ whole genome shotgun (WGS) entry which is preliminary data.</text>
</comment>
<protein>
    <submittedName>
        <fullName evidence="2">Succinoglycan biosynthesis protein exov</fullName>
    </submittedName>
</protein>
<dbReference type="Pfam" id="PF04230">
    <property type="entry name" value="PS_pyruv_trans"/>
    <property type="match status" value="1"/>
</dbReference>
<name>A0ABQ4Q722_9BURK</name>